<feature type="transmembrane region" description="Helical" evidence="1">
    <location>
        <begin position="49"/>
        <end position="69"/>
    </location>
</feature>
<feature type="transmembrane region" description="Helical" evidence="1">
    <location>
        <begin position="89"/>
        <end position="106"/>
    </location>
</feature>
<dbReference type="AlphaFoldDB" id="A0A9X1KWX2"/>
<evidence type="ECO:0000313" key="4">
    <source>
        <dbReference type="Proteomes" id="UP001139409"/>
    </source>
</evidence>
<evidence type="ECO:0000256" key="1">
    <source>
        <dbReference type="SAM" id="Phobius"/>
    </source>
</evidence>
<dbReference type="Pfam" id="PF05425">
    <property type="entry name" value="CopD"/>
    <property type="match status" value="1"/>
</dbReference>
<keyword evidence="1" id="KW-0472">Membrane</keyword>
<dbReference type="RefSeq" id="WP_225697483.1">
    <property type="nucleotide sequence ID" value="NZ_JAIXNE010000001.1"/>
</dbReference>
<reference evidence="3" key="1">
    <citation type="submission" date="2021-09" db="EMBL/GenBank/DDBJ databases">
        <title>Fulvivirga sp. isolated from coastal sediment.</title>
        <authorList>
            <person name="Yu H."/>
        </authorList>
    </citation>
    <scope>NUCLEOTIDE SEQUENCE</scope>
    <source>
        <strain evidence="3">1062</strain>
    </source>
</reference>
<keyword evidence="4" id="KW-1185">Reference proteome</keyword>
<dbReference type="GO" id="GO:0016020">
    <property type="term" value="C:membrane"/>
    <property type="evidence" value="ECO:0007669"/>
    <property type="project" value="InterPro"/>
</dbReference>
<proteinExistence type="predicted"/>
<gene>
    <name evidence="3" type="ORF">LDX50_05890</name>
</gene>
<dbReference type="InterPro" id="IPR008457">
    <property type="entry name" value="Cu-R_CopD_dom"/>
</dbReference>
<evidence type="ECO:0000259" key="2">
    <source>
        <dbReference type="Pfam" id="PF05425"/>
    </source>
</evidence>
<sequence length="142" mass="16192">MRLIIILHILSATIWTGGHLVLTMAFLPAAWKKNDFSVIESFESRYEKIGIPSLLILIATGIYMTTIYSPDILSFDFSRHYTKHLLLKYLLIIFTLMLAIHARFFLIPKRSIKPLALHILMITILSVLFVILGYSTRSGGIL</sequence>
<protein>
    <submittedName>
        <fullName evidence="3">CopD family protein</fullName>
    </submittedName>
</protein>
<feature type="transmembrane region" description="Helical" evidence="1">
    <location>
        <begin position="6"/>
        <end position="28"/>
    </location>
</feature>
<dbReference type="EMBL" id="JAIXNE010000001">
    <property type="protein sequence ID" value="MCA6074389.1"/>
    <property type="molecule type" value="Genomic_DNA"/>
</dbReference>
<dbReference type="Proteomes" id="UP001139409">
    <property type="component" value="Unassembled WGS sequence"/>
</dbReference>
<organism evidence="3 4">
    <name type="scientific">Fulvivirga sedimenti</name>
    <dbReference type="NCBI Taxonomy" id="2879465"/>
    <lineage>
        <taxon>Bacteria</taxon>
        <taxon>Pseudomonadati</taxon>
        <taxon>Bacteroidota</taxon>
        <taxon>Cytophagia</taxon>
        <taxon>Cytophagales</taxon>
        <taxon>Fulvivirgaceae</taxon>
        <taxon>Fulvivirga</taxon>
    </lineage>
</organism>
<keyword evidence="1" id="KW-0812">Transmembrane</keyword>
<feature type="domain" description="Copper resistance protein D" evidence="2">
    <location>
        <begin position="43"/>
        <end position="132"/>
    </location>
</feature>
<feature type="transmembrane region" description="Helical" evidence="1">
    <location>
        <begin position="115"/>
        <end position="134"/>
    </location>
</feature>
<comment type="caution">
    <text evidence="3">The sequence shown here is derived from an EMBL/GenBank/DDBJ whole genome shotgun (WGS) entry which is preliminary data.</text>
</comment>
<accession>A0A9X1KWX2</accession>
<keyword evidence="1" id="KW-1133">Transmembrane helix</keyword>
<name>A0A9X1KWX2_9BACT</name>
<evidence type="ECO:0000313" key="3">
    <source>
        <dbReference type="EMBL" id="MCA6074389.1"/>
    </source>
</evidence>